<proteinExistence type="predicted"/>
<sequence>MKKKFSRSLSLNKKSVASLSNKAQRRVVGGNDDKTNYETCEINCIPETVYPTCEDTCHTDCNCTGAFCYTGDQGWGACS</sequence>
<dbReference type="InterPro" id="IPR058238">
    <property type="entry name" value="Lant_leader_dom"/>
</dbReference>
<reference evidence="1 2" key="1">
    <citation type="journal article" date="2011" name="J. Bacteriol.">
        <title>Genome sequence of the algicidal bacterium Kordia algicida OT-1.</title>
        <authorList>
            <person name="Lee H.S."/>
            <person name="Kang S.G."/>
            <person name="Kwon K.K."/>
            <person name="Lee J.H."/>
            <person name="Kim S.J."/>
        </authorList>
    </citation>
    <scope>NUCLEOTIDE SEQUENCE [LARGE SCALE GENOMIC DNA]</scope>
    <source>
        <strain evidence="1 2">OT-1</strain>
    </source>
</reference>
<dbReference type="STRING" id="391587.KAOT1_07103"/>
<organism evidence="1 2">
    <name type="scientific">Kordia algicida OT-1</name>
    <dbReference type="NCBI Taxonomy" id="391587"/>
    <lineage>
        <taxon>Bacteria</taxon>
        <taxon>Pseudomonadati</taxon>
        <taxon>Bacteroidota</taxon>
        <taxon>Flavobacteriia</taxon>
        <taxon>Flavobacteriales</taxon>
        <taxon>Flavobacteriaceae</taxon>
        <taxon>Kordia</taxon>
    </lineage>
</organism>
<dbReference type="OrthoDB" id="9850968at2"/>
<evidence type="ECO:0000313" key="2">
    <source>
        <dbReference type="Proteomes" id="UP000002945"/>
    </source>
</evidence>
<evidence type="ECO:0000313" key="1">
    <source>
        <dbReference type="EMBL" id="EDP95916.1"/>
    </source>
</evidence>
<name>A9DWL4_9FLAO</name>
<dbReference type="NCBIfam" id="NF038153">
    <property type="entry name" value="lant_leader_L1a"/>
    <property type="match status" value="1"/>
</dbReference>
<gene>
    <name evidence="1" type="ORF">KAOT1_07103</name>
</gene>
<keyword evidence="2" id="KW-1185">Reference proteome</keyword>
<accession>A9DWL4</accession>
<dbReference type="HOGENOM" id="CLU_2601422_0_0_10"/>
<dbReference type="AlphaFoldDB" id="A9DWL4"/>
<dbReference type="RefSeq" id="WP_007093987.1">
    <property type="nucleotide sequence ID" value="NZ_CP142125.1"/>
</dbReference>
<dbReference type="EMBL" id="ABIB01000005">
    <property type="protein sequence ID" value="EDP95916.1"/>
    <property type="molecule type" value="Genomic_DNA"/>
</dbReference>
<protein>
    <submittedName>
        <fullName evidence="1">Uncharacterized protein</fullName>
    </submittedName>
</protein>
<comment type="caution">
    <text evidence="1">The sequence shown here is derived from an EMBL/GenBank/DDBJ whole genome shotgun (WGS) entry which is preliminary data.</text>
</comment>
<dbReference type="Proteomes" id="UP000002945">
    <property type="component" value="Unassembled WGS sequence"/>
</dbReference>